<dbReference type="PANTHER" id="PTHR43432:SF3">
    <property type="entry name" value="SLR0285 PROTEIN"/>
    <property type="match status" value="1"/>
</dbReference>
<dbReference type="EMBL" id="BK016120">
    <property type="protein sequence ID" value="DAF96608.1"/>
    <property type="molecule type" value="Genomic_DNA"/>
</dbReference>
<proteinExistence type="predicted"/>
<evidence type="ECO:0000313" key="4">
    <source>
        <dbReference type="EMBL" id="DAF96608.1"/>
    </source>
</evidence>
<dbReference type="InterPro" id="IPR007197">
    <property type="entry name" value="rSAM"/>
</dbReference>
<keyword evidence="3" id="KW-0411">Iron-sulfur</keyword>
<dbReference type="PANTHER" id="PTHR43432">
    <property type="entry name" value="SLR0285 PROTEIN"/>
    <property type="match status" value="1"/>
</dbReference>
<organism evidence="4">
    <name type="scientific">Siphoviridae sp. ctfrT39</name>
    <dbReference type="NCBI Taxonomy" id="2825598"/>
    <lineage>
        <taxon>Viruses</taxon>
        <taxon>Duplodnaviria</taxon>
        <taxon>Heunggongvirae</taxon>
        <taxon>Uroviricota</taxon>
        <taxon>Caudoviricetes</taxon>
    </lineage>
</organism>
<dbReference type="InterPro" id="IPR040086">
    <property type="entry name" value="MJ0683-like"/>
</dbReference>
<keyword evidence="2" id="KW-0408">Iron</keyword>
<dbReference type="Gene3D" id="3.80.30.30">
    <property type="match status" value="1"/>
</dbReference>
<protein>
    <submittedName>
        <fullName evidence="4">DNA repair photolyase</fullName>
    </submittedName>
</protein>
<evidence type="ECO:0000256" key="1">
    <source>
        <dbReference type="ARBA" id="ARBA00022723"/>
    </source>
</evidence>
<evidence type="ECO:0000256" key="3">
    <source>
        <dbReference type="ARBA" id="ARBA00023014"/>
    </source>
</evidence>
<reference evidence="4" key="1">
    <citation type="journal article" date="2021" name="Proc. Natl. Acad. Sci. U.S.A.">
        <title>A Catalog of Tens of Thousands of Viruses from Human Metagenomes Reveals Hidden Associations with Chronic Diseases.</title>
        <authorList>
            <person name="Tisza M.J."/>
            <person name="Buck C.B."/>
        </authorList>
    </citation>
    <scope>NUCLEOTIDE SEQUENCE</scope>
    <source>
        <strain evidence="4">CtfrT39</strain>
    </source>
</reference>
<dbReference type="SFLD" id="SFLDS00029">
    <property type="entry name" value="Radical_SAM"/>
    <property type="match status" value="1"/>
</dbReference>
<dbReference type="GO" id="GO:0051536">
    <property type="term" value="F:iron-sulfur cluster binding"/>
    <property type="evidence" value="ECO:0007669"/>
    <property type="project" value="UniProtKB-KW"/>
</dbReference>
<dbReference type="GO" id="GO:0003824">
    <property type="term" value="F:catalytic activity"/>
    <property type="evidence" value="ECO:0007669"/>
    <property type="project" value="InterPro"/>
</dbReference>
<accession>A0A8S5UQ37</accession>
<sequence>MKTETKETPVKGALIYQPQGAAGEYAKWAINLYHGCSNGCTYCYNRRGVLSHVFGDKPELATPIIKQRDKLLNEYLKKNNMTAHDAIPQKVIRDTTAVVALSIVAKDIIRIGEDVIREDGGIFFSFTCDPFDPDIDMDILRMIVFVLLDRQIPATILTKNTDWLENDKWKDFLEPDADYPDDLLRDLTIGFTITGKDKLEPGAPSTEERIEALRKLHDEYKIKTFVSLEPMTSIHTASEVIKKTYKITDEIRIGAQSPIKKDRYDPSEFVGFIVAVKTLARGLDCRFMVKDSMYKQAETFEGAYRDLCVRNLDEIKKIYESKQKENDEK</sequence>
<dbReference type="GO" id="GO:0046872">
    <property type="term" value="F:metal ion binding"/>
    <property type="evidence" value="ECO:0007669"/>
    <property type="project" value="UniProtKB-KW"/>
</dbReference>
<keyword evidence="1" id="KW-0479">Metal-binding</keyword>
<evidence type="ECO:0000256" key="2">
    <source>
        <dbReference type="ARBA" id="ARBA00023004"/>
    </source>
</evidence>
<name>A0A8S5UQ37_9CAUD</name>